<dbReference type="OMA" id="DIMSCHP"/>
<dbReference type="KEGG" id="clec:106674403"/>
<evidence type="ECO:0000313" key="1">
    <source>
        <dbReference type="EnsemblMetazoa" id="XP_014262561.1"/>
    </source>
</evidence>
<evidence type="ECO:0000313" key="2">
    <source>
        <dbReference type="Proteomes" id="UP000494040"/>
    </source>
</evidence>
<dbReference type="OrthoDB" id="419333at2759"/>
<dbReference type="InterPro" id="IPR018881">
    <property type="entry name" value="C2orf69_mit"/>
</dbReference>
<protein>
    <submittedName>
        <fullName evidence="1">Uncharacterized protein</fullName>
    </submittedName>
</protein>
<name>A0A8I6SR30_CIMLE</name>
<dbReference type="RefSeq" id="XP_014262561.1">
    <property type="nucleotide sequence ID" value="XM_014407075.2"/>
</dbReference>
<dbReference type="EnsemblMetazoa" id="XM_014407075.2">
    <property type="protein sequence ID" value="XP_014262561.1"/>
    <property type="gene ID" value="LOC106674403"/>
</dbReference>
<dbReference type="Pfam" id="PF10561">
    <property type="entry name" value="C2orf69"/>
    <property type="match status" value="3"/>
</dbReference>
<organism evidence="1 2">
    <name type="scientific">Cimex lectularius</name>
    <name type="common">Bed bug</name>
    <name type="synonym">Acanthia lectularia</name>
    <dbReference type="NCBI Taxonomy" id="79782"/>
    <lineage>
        <taxon>Eukaryota</taxon>
        <taxon>Metazoa</taxon>
        <taxon>Ecdysozoa</taxon>
        <taxon>Arthropoda</taxon>
        <taxon>Hexapoda</taxon>
        <taxon>Insecta</taxon>
        <taxon>Pterygota</taxon>
        <taxon>Neoptera</taxon>
        <taxon>Paraneoptera</taxon>
        <taxon>Hemiptera</taxon>
        <taxon>Heteroptera</taxon>
        <taxon>Panheteroptera</taxon>
        <taxon>Cimicomorpha</taxon>
        <taxon>Cimicidae</taxon>
        <taxon>Cimex</taxon>
    </lineage>
</organism>
<accession>A0A8I6SR30</accession>
<dbReference type="PANTHER" id="PTHR31296:SF1">
    <property type="entry name" value="MITOCHONDRIAL PROTEIN C2ORF69"/>
    <property type="match status" value="1"/>
</dbReference>
<dbReference type="PANTHER" id="PTHR31296">
    <property type="entry name" value="UPF0565 PROTEIN C2ORF69"/>
    <property type="match status" value="1"/>
</dbReference>
<sequence>MPVIQKCELYSSLEYTMTIPVRLARVSGYQGRTNDVVYLYPKMIPADSVVIYFGGDVQDFPENMESHRDNKSYVKWNLENMATILQGKFETSHIVVVRPSRLASHKLATFMELLSPEQEQRRMEFKMFGCYDNFVPCNNTGAPDHTPMHYALLHLDRLVQNISLKLSEQDSTKGLHLDQCDYILIGFSKGCVVLNQILYEFHYLKTLTPDDESLAILASKVIEMYWLDGGHSGGKNSWITSRSLLETLSRLAIIIHIHVTPYQVNDDRRPWIRKEERVFFDSLRKMGAHVNRTYHFENQVPNLRTHFEVLNDFK</sequence>
<dbReference type="EnsemblMetazoa" id="XM_014407077.2">
    <property type="protein sequence ID" value="XP_014262563.1"/>
    <property type="gene ID" value="LOC106674403"/>
</dbReference>
<proteinExistence type="predicted"/>
<reference evidence="1" key="1">
    <citation type="submission" date="2022-01" db="UniProtKB">
        <authorList>
            <consortium name="EnsemblMetazoa"/>
        </authorList>
    </citation>
    <scope>IDENTIFICATION</scope>
</reference>
<dbReference type="RefSeq" id="XP_014262563.1">
    <property type="nucleotide sequence ID" value="XM_014407077.2"/>
</dbReference>
<keyword evidence="2" id="KW-1185">Reference proteome</keyword>
<dbReference type="GeneID" id="106674403"/>
<dbReference type="GO" id="GO:0005739">
    <property type="term" value="C:mitochondrion"/>
    <property type="evidence" value="ECO:0007669"/>
    <property type="project" value="TreeGrafter"/>
</dbReference>
<dbReference type="AlphaFoldDB" id="A0A8I6SR30"/>
<dbReference type="Proteomes" id="UP000494040">
    <property type="component" value="Unassembled WGS sequence"/>
</dbReference>